<accession>A0ABR8BNS7</accession>
<feature type="region of interest" description="Disordered" evidence="1">
    <location>
        <begin position="1"/>
        <end position="22"/>
    </location>
</feature>
<comment type="caution">
    <text evidence="2">The sequence shown here is derived from an EMBL/GenBank/DDBJ whole genome shotgun (WGS) entry which is preliminary data.</text>
</comment>
<gene>
    <name evidence="2" type="ORF">H6G14_29890</name>
</gene>
<sequence length="46" mass="5008">MRAAAPSSEGRSSIHQVEDAGASVQCVSAQRLARRMHLRWNGTKLS</sequence>
<reference evidence="2 3" key="1">
    <citation type="journal article" date="2020" name="ISME J.">
        <title>Comparative genomics reveals insights into cyanobacterial evolution and habitat adaptation.</title>
        <authorList>
            <person name="Chen M.Y."/>
            <person name="Teng W.K."/>
            <person name="Zhao L."/>
            <person name="Hu C.X."/>
            <person name="Zhou Y.K."/>
            <person name="Han B.P."/>
            <person name="Song L.R."/>
            <person name="Shu W.S."/>
        </authorList>
    </citation>
    <scope>NUCLEOTIDE SEQUENCE [LARGE SCALE GENOMIC DNA]</scope>
    <source>
        <strain evidence="2 3">FACHB-3921</strain>
    </source>
</reference>
<evidence type="ECO:0000313" key="2">
    <source>
        <dbReference type="EMBL" id="MBD2255425.1"/>
    </source>
</evidence>
<dbReference type="Proteomes" id="UP000621307">
    <property type="component" value="Unassembled WGS sequence"/>
</dbReference>
<keyword evidence="3" id="KW-1185">Reference proteome</keyword>
<proteinExistence type="predicted"/>
<dbReference type="EMBL" id="JACJQL010000094">
    <property type="protein sequence ID" value="MBD2255425.1"/>
    <property type="molecule type" value="Genomic_DNA"/>
</dbReference>
<organism evidence="2 3">
    <name type="scientific">Nostoc parmelioides FACHB-3921</name>
    <dbReference type="NCBI Taxonomy" id="2692909"/>
    <lineage>
        <taxon>Bacteria</taxon>
        <taxon>Bacillati</taxon>
        <taxon>Cyanobacteriota</taxon>
        <taxon>Cyanophyceae</taxon>
        <taxon>Nostocales</taxon>
        <taxon>Nostocaceae</taxon>
        <taxon>Nostoc</taxon>
    </lineage>
</organism>
<evidence type="ECO:0000256" key="1">
    <source>
        <dbReference type="SAM" id="MobiDB-lite"/>
    </source>
</evidence>
<name>A0ABR8BNS7_9NOSO</name>
<protein>
    <submittedName>
        <fullName evidence="2">Uncharacterized protein</fullName>
    </submittedName>
</protein>
<evidence type="ECO:0000313" key="3">
    <source>
        <dbReference type="Proteomes" id="UP000621307"/>
    </source>
</evidence>